<accession>X2LJQ3</accession>
<evidence type="ECO:0000313" key="1">
    <source>
        <dbReference type="EMBL" id="AHN97946.1"/>
    </source>
</evidence>
<name>X2LJQ3_9BACT</name>
<reference evidence="1" key="1">
    <citation type="submission" date="2013-10" db="EMBL/GenBank/DDBJ databases">
        <title>Functional metagenomics reveals novel beta-galactosidases not predictable from gene sequences.</title>
        <authorList>
            <person name="Cheng J."/>
            <person name="Engel K."/>
            <person name="Romantsov T."/>
            <person name="Neufeld J.D."/>
            <person name="Rose D.R."/>
            <person name="Charles T.C."/>
        </authorList>
    </citation>
    <scope>NUCLEOTIDE SEQUENCE</scope>
</reference>
<dbReference type="EMBL" id="KF796606">
    <property type="protein sequence ID" value="AHN97946.1"/>
    <property type="molecule type" value="Genomic_DNA"/>
</dbReference>
<protein>
    <recommendedName>
        <fullName evidence="2">Bacterial surface antigen (D15) domain-containing protein</fullName>
    </recommendedName>
</protein>
<sequence length="687" mass="75262">MARRRAADSAVSNYRARIHYRLAVGLGRRRWARVPTSAVEEQVADVQWQRPNDLRVDVIGRRARSRSEIRLSSVWDRPWFVPRSVDDSVRIFSDEFPATGALHPLASEAPAWYRYGLAGDLSVTPGQGGTLRLLQVEVTPRRTGLALVAGEMWIDSASAEVVRFAFRYVGTGLWVRPEGSERSDSSSARLINRIANQIVSIDADLEYGLQDGRFWMPYRQVVSGRVRIPLVSDVVIPFRAVTTFDDFEINTGRPITFELPLSRDRPDSVEARRAARRDSLRAERRRDGDTDSLRAWDYADRWAGGRYELHRPSNDSLGRFREWTDSLTLEAAPADMARARGVEAELARLAERLPDSVTGQRAHGIGYERLTDAMRYDRVQGLSLGLGYRVRVPGLAFTGLYASARYGFSDERVTGRVSLVRDAPEGRLTVSGTRDVVNVDPFAPSPGFGNTLNALFVSHDDGDYALVHGGSAMYEMSLATGLELAVGARYERQSSVARAAQSEVNDFLGGAGLFPPNPPVNEGRFGGGFVRMVGVEGVQWRATADVLGGGGTTTGRVYGEVRHGIGGRRGATFRLKTGIATRPTLRQSAFRLGGIGTVRGHEYGERRGQAFWATQVDVAPLSGRLRPVVFLDAGQAGGAGSLFSGRVLVGAGAGVSLFGGLVRFDVSRSLAPDRPRLRFDIAVQGPR</sequence>
<dbReference type="AlphaFoldDB" id="X2LJQ3"/>
<dbReference type="Gene3D" id="2.40.160.50">
    <property type="entry name" value="membrane protein fhac: a member of the omp85/tpsb transporter family"/>
    <property type="match status" value="1"/>
</dbReference>
<proteinExistence type="predicted"/>
<organism evidence="1">
    <name type="scientific">uncultured bacterium lac160</name>
    <dbReference type="NCBI Taxonomy" id="1447241"/>
    <lineage>
        <taxon>Bacteria</taxon>
        <taxon>environmental samples</taxon>
    </lineage>
</organism>
<evidence type="ECO:0008006" key="2">
    <source>
        <dbReference type="Google" id="ProtNLM"/>
    </source>
</evidence>